<feature type="compositionally biased region" description="Acidic residues" evidence="1">
    <location>
        <begin position="53"/>
        <end position="62"/>
    </location>
</feature>
<dbReference type="AlphaFoldDB" id="A0A9D4CVQ8"/>
<dbReference type="Proteomes" id="UP000828390">
    <property type="component" value="Unassembled WGS sequence"/>
</dbReference>
<evidence type="ECO:0000313" key="2">
    <source>
        <dbReference type="EMBL" id="KAH3733422.1"/>
    </source>
</evidence>
<reference evidence="2" key="2">
    <citation type="submission" date="2020-11" db="EMBL/GenBank/DDBJ databases">
        <authorList>
            <person name="McCartney M.A."/>
            <person name="Auch B."/>
            <person name="Kono T."/>
            <person name="Mallez S."/>
            <person name="Becker A."/>
            <person name="Gohl D.M."/>
            <person name="Silverstein K.A.T."/>
            <person name="Koren S."/>
            <person name="Bechman K.B."/>
            <person name="Herman A."/>
            <person name="Abrahante J.E."/>
            <person name="Garbe J."/>
        </authorList>
    </citation>
    <scope>NUCLEOTIDE SEQUENCE</scope>
    <source>
        <strain evidence="2">Duluth1</strain>
        <tissue evidence="2">Whole animal</tissue>
    </source>
</reference>
<keyword evidence="3" id="KW-1185">Reference proteome</keyword>
<organism evidence="2 3">
    <name type="scientific">Dreissena polymorpha</name>
    <name type="common">Zebra mussel</name>
    <name type="synonym">Mytilus polymorpha</name>
    <dbReference type="NCBI Taxonomy" id="45954"/>
    <lineage>
        <taxon>Eukaryota</taxon>
        <taxon>Metazoa</taxon>
        <taxon>Spiralia</taxon>
        <taxon>Lophotrochozoa</taxon>
        <taxon>Mollusca</taxon>
        <taxon>Bivalvia</taxon>
        <taxon>Autobranchia</taxon>
        <taxon>Heteroconchia</taxon>
        <taxon>Euheterodonta</taxon>
        <taxon>Imparidentia</taxon>
        <taxon>Neoheterodontei</taxon>
        <taxon>Myida</taxon>
        <taxon>Dreissenoidea</taxon>
        <taxon>Dreissenidae</taxon>
        <taxon>Dreissena</taxon>
    </lineage>
</organism>
<comment type="caution">
    <text evidence="2">The sequence shown here is derived from an EMBL/GenBank/DDBJ whole genome shotgun (WGS) entry which is preliminary data.</text>
</comment>
<feature type="region of interest" description="Disordered" evidence="1">
    <location>
        <begin position="1"/>
        <end position="62"/>
    </location>
</feature>
<evidence type="ECO:0000256" key="1">
    <source>
        <dbReference type="SAM" id="MobiDB-lite"/>
    </source>
</evidence>
<proteinExistence type="predicted"/>
<accession>A0A9D4CVQ8</accession>
<name>A0A9D4CVQ8_DREPO</name>
<protein>
    <submittedName>
        <fullName evidence="2">Uncharacterized protein</fullName>
    </submittedName>
</protein>
<dbReference type="EMBL" id="JAIWYP010000011">
    <property type="protein sequence ID" value="KAH3733422.1"/>
    <property type="molecule type" value="Genomic_DNA"/>
</dbReference>
<gene>
    <name evidence="2" type="ORF">DPMN_039849</name>
</gene>
<reference evidence="2" key="1">
    <citation type="journal article" date="2019" name="bioRxiv">
        <title>The Genome of the Zebra Mussel, Dreissena polymorpha: A Resource for Invasive Species Research.</title>
        <authorList>
            <person name="McCartney M.A."/>
            <person name="Auch B."/>
            <person name="Kono T."/>
            <person name="Mallez S."/>
            <person name="Zhang Y."/>
            <person name="Obille A."/>
            <person name="Becker A."/>
            <person name="Abrahante J.E."/>
            <person name="Garbe J."/>
            <person name="Badalamenti J.P."/>
            <person name="Herman A."/>
            <person name="Mangelson H."/>
            <person name="Liachko I."/>
            <person name="Sullivan S."/>
            <person name="Sone E.D."/>
            <person name="Koren S."/>
            <person name="Silverstein K.A.T."/>
            <person name="Beckman K.B."/>
            <person name="Gohl D.M."/>
        </authorList>
    </citation>
    <scope>NUCLEOTIDE SEQUENCE</scope>
    <source>
        <strain evidence="2">Duluth1</strain>
        <tissue evidence="2">Whole animal</tissue>
    </source>
</reference>
<evidence type="ECO:0000313" key="3">
    <source>
        <dbReference type="Proteomes" id="UP000828390"/>
    </source>
</evidence>
<feature type="compositionally biased region" description="Basic and acidic residues" evidence="1">
    <location>
        <begin position="28"/>
        <end position="37"/>
    </location>
</feature>
<sequence length="131" mass="15064">MKRPNKTVAKSEQTRSYKKTIKPCVSRKAPERNHIVDSPKPGPSHITEIPDTSSDDDDDDDGDATCCVFDRFQTEEQEACVSLTFVKWARCDGIRNESPCWHWTHLGFCTPVKEAFYKYMIMNCIINKVFV</sequence>